<keyword evidence="1" id="KW-1133">Transmembrane helix</keyword>
<comment type="caution">
    <text evidence="2">The sequence shown here is derived from an EMBL/GenBank/DDBJ whole genome shotgun (WGS) entry which is preliminary data.</text>
</comment>
<feature type="transmembrane region" description="Helical" evidence="1">
    <location>
        <begin position="105"/>
        <end position="127"/>
    </location>
</feature>
<organism evidence="2 3">
    <name type="scientific">Candidatus Falkowbacteria bacterium RIFOXYD2_FULL_34_120</name>
    <dbReference type="NCBI Taxonomy" id="1798007"/>
    <lineage>
        <taxon>Bacteria</taxon>
        <taxon>Candidatus Falkowiibacteriota</taxon>
    </lineage>
</organism>
<dbReference type="EMBL" id="MFGO01000009">
    <property type="protein sequence ID" value="OGF41416.1"/>
    <property type="molecule type" value="Genomic_DNA"/>
</dbReference>
<feature type="transmembrane region" description="Helical" evidence="1">
    <location>
        <begin position="12"/>
        <end position="29"/>
    </location>
</feature>
<sequence length="128" mass="14675">MLNKLKNEKFWINLAMISLFWPFFYVIPTELLHGNTNFSEIIGFAFMLFALGVIMQGVLSIIVIKVVFFFLKKFKPNIFKQTSTPAEPEAAENTKNKKMALGLKLFIIFIATILIFSYGMALLPALFR</sequence>
<feature type="transmembrane region" description="Helical" evidence="1">
    <location>
        <begin position="41"/>
        <end position="71"/>
    </location>
</feature>
<evidence type="ECO:0000256" key="1">
    <source>
        <dbReference type="SAM" id="Phobius"/>
    </source>
</evidence>
<evidence type="ECO:0000313" key="2">
    <source>
        <dbReference type="EMBL" id="OGF41416.1"/>
    </source>
</evidence>
<keyword evidence="1" id="KW-0472">Membrane</keyword>
<protein>
    <submittedName>
        <fullName evidence="2">Uncharacterized protein</fullName>
    </submittedName>
</protein>
<keyword evidence="1" id="KW-0812">Transmembrane</keyword>
<gene>
    <name evidence="2" type="ORF">A2531_00010</name>
</gene>
<proteinExistence type="predicted"/>
<name>A0A1F5TR35_9BACT</name>
<evidence type="ECO:0000313" key="3">
    <source>
        <dbReference type="Proteomes" id="UP000177579"/>
    </source>
</evidence>
<dbReference type="AlphaFoldDB" id="A0A1F5TR35"/>
<reference evidence="2 3" key="1">
    <citation type="journal article" date="2016" name="Nat. Commun.">
        <title>Thousands of microbial genomes shed light on interconnected biogeochemical processes in an aquifer system.</title>
        <authorList>
            <person name="Anantharaman K."/>
            <person name="Brown C.T."/>
            <person name="Hug L.A."/>
            <person name="Sharon I."/>
            <person name="Castelle C.J."/>
            <person name="Probst A.J."/>
            <person name="Thomas B.C."/>
            <person name="Singh A."/>
            <person name="Wilkins M.J."/>
            <person name="Karaoz U."/>
            <person name="Brodie E.L."/>
            <person name="Williams K.H."/>
            <person name="Hubbard S.S."/>
            <person name="Banfield J.F."/>
        </authorList>
    </citation>
    <scope>NUCLEOTIDE SEQUENCE [LARGE SCALE GENOMIC DNA]</scope>
</reference>
<accession>A0A1F5TR35</accession>
<dbReference type="Proteomes" id="UP000177579">
    <property type="component" value="Unassembled WGS sequence"/>
</dbReference>